<protein>
    <recommendedName>
        <fullName evidence="3">PPM-type phosphatase domain-containing protein</fullName>
    </recommendedName>
</protein>
<organism evidence="1 2">
    <name type="scientific">Oesophagostomum dentatum</name>
    <name type="common">Nodular worm</name>
    <dbReference type="NCBI Taxonomy" id="61180"/>
    <lineage>
        <taxon>Eukaryota</taxon>
        <taxon>Metazoa</taxon>
        <taxon>Ecdysozoa</taxon>
        <taxon>Nematoda</taxon>
        <taxon>Chromadorea</taxon>
        <taxon>Rhabditida</taxon>
        <taxon>Rhabditina</taxon>
        <taxon>Rhabditomorpha</taxon>
        <taxon>Strongyloidea</taxon>
        <taxon>Strongylidae</taxon>
        <taxon>Oesophagostomum</taxon>
    </lineage>
</organism>
<dbReference type="InterPro" id="IPR036457">
    <property type="entry name" value="PPM-type-like_dom_sf"/>
</dbReference>
<reference evidence="1 2" key="1">
    <citation type="submission" date="2014-03" db="EMBL/GenBank/DDBJ databases">
        <title>Draft genome of the hookworm Oesophagostomum dentatum.</title>
        <authorList>
            <person name="Mitreva M."/>
        </authorList>
    </citation>
    <scope>NUCLEOTIDE SEQUENCE [LARGE SCALE GENOMIC DNA]</scope>
    <source>
        <strain evidence="1 2">OD-Hann</strain>
    </source>
</reference>
<dbReference type="Proteomes" id="UP000053660">
    <property type="component" value="Unassembled WGS sequence"/>
</dbReference>
<evidence type="ECO:0000313" key="2">
    <source>
        <dbReference type="Proteomes" id="UP000053660"/>
    </source>
</evidence>
<evidence type="ECO:0000313" key="1">
    <source>
        <dbReference type="EMBL" id="KHJ84175.1"/>
    </source>
</evidence>
<dbReference type="EMBL" id="KN569803">
    <property type="protein sequence ID" value="KHJ84175.1"/>
    <property type="molecule type" value="Genomic_DNA"/>
</dbReference>
<evidence type="ECO:0008006" key="3">
    <source>
        <dbReference type="Google" id="ProtNLM"/>
    </source>
</evidence>
<accession>A0A0B1SLX7</accession>
<dbReference type="OrthoDB" id="420076at2759"/>
<dbReference type="Gene3D" id="3.60.40.10">
    <property type="entry name" value="PPM-type phosphatase domain"/>
    <property type="match status" value="1"/>
</dbReference>
<keyword evidence="2" id="KW-1185">Reference proteome</keyword>
<sequence>MIDLIERRVGAKSHKKPIDENCATHIIRHALGGVSGGQSKQYERLIDILQIPPGRARNYRDDISVIVIHFNDKYLAEEDESLSSQEMLSEMHMK</sequence>
<name>A0A0B1SLX7_OESDE</name>
<gene>
    <name evidence="1" type="ORF">OESDEN_16115</name>
</gene>
<dbReference type="AlphaFoldDB" id="A0A0B1SLX7"/>
<proteinExistence type="predicted"/>